<dbReference type="InterPro" id="IPR001309">
    <property type="entry name" value="Pept_C14_p20"/>
</dbReference>
<evidence type="ECO:0000256" key="1">
    <source>
        <dbReference type="ARBA" id="ARBA00010134"/>
    </source>
</evidence>
<dbReference type="PANTHER" id="PTHR47901">
    <property type="entry name" value="CASPASE RECRUITMENT DOMAIN-CONTAINING PROTEIN 18"/>
    <property type="match status" value="1"/>
</dbReference>
<dbReference type="InterPro" id="IPR002398">
    <property type="entry name" value="Pept_C14"/>
</dbReference>
<reference evidence="6 7" key="1">
    <citation type="submission" date="2024-05" db="EMBL/GenBank/DDBJ databases">
        <authorList>
            <person name="Wallberg A."/>
        </authorList>
    </citation>
    <scope>NUCLEOTIDE SEQUENCE [LARGE SCALE GENOMIC DNA]</scope>
</reference>
<proteinExistence type="inferred from homology"/>
<evidence type="ECO:0000256" key="4">
    <source>
        <dbReference type="ARBA" id="ARBA00022801"/>
    </source>
</evidence>
<name>A0AAV2SYQ4_MEGNR</name>
<dbReference type="GO" id="GO:0006915">
    <property type="term" value="P:apoptotic process"/>
    <property type="evidence" value="ECO:0007669"/>
    <property type="project" value="UniProtKB-KW"/>
</dbReference>
<feature type="non-terminal residue" evidence="6">
    <location>
        <position position="145"/>
    </location>
</feature>
<keyword evidence="4" id="KW-0378">Hydrolase</keyword>
<evidence type="ECO:0000313" key="7">
    <source>
        <dbReference type="Proteomes" id="UP001497623"/>
    </source>
</evidence>
<dbReference type="InterPro" id="IPR011600">
    <property type="entry name" value="Pept_C14_caspase"/>
</dbReference>
<feature type="non-terminal residue" evidence="6">
    <location>
        <position position="1"/>
    </location>
</feature>
<dbReference type="GO" id="GO:0004197">
    <property type="term" value="F:cysteine-type endopeptidase activity"/>
    <property type="evidence" value="ECO:0007669"/>
    <property type="project" value="InterPro"/>
</dbReference>
<organism evidence="6 7">
    <name type="scientific">Meganyctiphanes norvegica</name>
    <name type="common">Northern krill</name>
    <name type="synonym">Thysanopoda norvegica</name>
    <dbReference type="NCBI Taxonomy" id="48144"/>
    <lineage>
        <taxon>Eukaryota</taxon>
        <taxon>Metazoa</taxon>
        <taxon>Ecdysozoa</taxon>
        <taxon>Arthropoda</taxon>
        <taxon>Crustacea</taxon>
        <taxon>Multicrustacea</taxon>
        <taxon>Malacostraca</taxon>
        <taxon>Eumalacostraca</taxon>
        <taxon>Eucarida</taxon>
        <taxon>Euphausiacea</taxon>
        <taxon>Euphausiidae</taxon>
        <taxon>Meganyctiphanes</taxon>
    </lineage>
</organism>
<dbReference type="PROSITE" id="PS50208">
    <property type="entry name" value="CASPASE_P20"/>
    <property type="match status" value="1"/>
</dbReference>
<protein>
    <recommendedName>
        <fullName evidence="5">Caspase family p20 domain-containing protein</fullName>
    </recommendedName>
</protein>
<dbReference type="PANTHER" id="PTHR47901:SF8">
    <property type="entry name" value="CASPASE-3"/>
    <property type="match status" value="1"/>
</dbReference>
<feature type="domain" description="Caspase family p20" evidence="5">
    <location>
        <begin position="1"/>
        <end position="103"/>
    </location>
</feature>
<dbReference type="SUPFAM" id="SSF52129">
    <property type="entry name" value="Caspase-like"/>
    <property type="match status" value="1"/>
</dbReference>
<dbReference type="Pfam" id="PF00656">
    <property type="entry name" value="Peptidase_C14"/>
    <property type="match status" value="1"/>
</dbReference>
<evidence type="ECO:0000256" key="2">
    <source>
        <dbReference type="ARBA" id="ARBA00022670"/>
    </source>
</evidence>
<keyword evidence="3" id="KW-0053">Apoptosis</keyword>
<evidence type="ECO:0000259" key="5">
    <source>
        <dbReference type="PROSITE" id="PS50208"/>
    </source>
</evidence>
<comment type="similarity">
    <text evidence="1">Belongs to the peptidase C14A family.</text>
</comment>
<dbReference type="PROSITE" id="PS01122">
    <property type="entry name" value="CASPASE_CYS"/>
    <property type="match status" value="1"/>
</dbReference>
<evidence type="ECO:0000313" key="6">
    <source>
        <dbReference type="EMBL" id="CAL4255171.1"/>
    </source>
</evidence>
<dbReference type="GO" id="GO:0006508">
    <property type="term" value="P:proteolysis"/>
    <property type="evidence" value="ECO:0007669"/>
    <property type="project" value="UniProtKB-KW"/>
</dbReference>
<dbReference type="AlphaFoldDB" id="A0AAV2SYQ4"/>
<sequence>KKDVANLSELFTQMGYKVPKQHIDMTEKQTFKAISEFTKDPELKDVDSCIIVIMSHGDKEGFYTKDHKRISIDYVIHKFSNTNCPLLKDKPKIFILQFCRGSEVDEGVVIYDGTVIQTDSSNIGVAVPKRDGTLTDMYFLYATVP</sequence>
<dbReference type="EMBL" id="CAXKWB010185533">
    <property type="protein sequence ID" value="CAL4255171.1"/>
    <property type="molecule type" value="Genomic_DNA"/>
</dbReference>
<accession>A0AAV2SYQ4</accession>
<keyword evidence="2" id="KW-0645">Protease</keyword>
<dbReference type="Gene3D" id="3.40.50.1460">
    <property type="match status" value="1"/>
</dbReference>
<keyword evidence="7" id="KW-1185">Reference proteome</keyword>
<comment type="caution">
    <text evidence="6">The sequence shown here is derived from an EMBL/GenBank/DDBJ whole genome shotgun (WGS) entry which is preliminary data.</text>
</comment>
<evidence type="ECO:0000256" key="3">
    <source>
        <dbReference type="ARBA" id="ARBA00022703"/>
    </source>
</evidence>
<dbReference type="InterPro" id="IPR015917">
    <property type="entry name" value="Pept_C14A"/>
</dbReference>
<dbReference type="InterPro" id="IPR029030">
    <property type="entry name" value="Caspase-like_dom_sf"/>
</dbReference>
<dbReference type="Proteomes" id="UP001497623">
    <property type="component" value="Unassembled WGS sequence"/>
</dbReference>
<dbReference type="PRINTS" id="PR00376">
    <property type="entry name" value="IL1BCENZYME"/>
</dbReference>
<gene>
    <name evidence="6" type="ORF">MNOR_LOCUS41983</name>
</gene>
<dbReference type="SMART" id="SM00115">
    <property type="entry name" value="CASc"/>
    <property type="match status" value="1"/>
</dbReference>
<dbReference type="InterPro" id="IPR033139">
    <property type="entry name" value="Caspase_cys_AS"/>
</dbReference>